<proteinExistence type="predicted"/>
<accession>A0A395H8U2</accession>
<name>A0A395H8U2_9EURO</name>
<dbReference type="RefSeq" id="XP_025578654.1">
    <property type="nucleotide sequence ID" value="XM_025714489.1"/>
</dbReference>
<reference evidence="1 2" key="1">
    <citation type="submission" date="2018-02" db="EMBL/GenBank/DDBJ databases">
        <title>The genomes of Aspergillus section Nigri reveals drivers in fungal speciation.</title>
        <authorList>
            <consortium name="DOE Joint Genome Institute"/>
            <person name="Vesth T.C."/>
            <person name="Nybo J."/>
            <person name="Theobald S."/>
            <person name="Brandl J."/>
            <person name="Frisvad J.C."/>
            <person name="Nielsen K.F."/>
            <person name="Lyhne E.K."/>
            <person name="Kogle M.E."/>
            <person name="Kuo A."/>
            <person name="Riley R."/>
            <person name="Clum A."/>
            <person name="Nolan M."/>
            <person name="Lipzen A."/>
            <person name="Salamov A."/>
            <person name="Henrissat B."/>
            <person name="Wiebenga A."/>
            <person name="De vries R.P."/>
            <person name="Grigoriev I.V."/>
            <person name="Mortensen U.H."/>
            <person name="Andersen M.R."/>
            <person name="Baker S.E."/>
        </authorList>
    </citation>
    <scope>NUCLEOTIDE SEQUENCE [LARGE SCALE GENOMIC DNA]</scope>
    <source>
        <strain evidence="1 2">CBS 121593</strain>
    </source>
</reference>
<keyword evidence="2" id="KW-1185">Reference proteome</keyword>
<evidence type="ECO:0000313" key="2">
    <source>
        <dbReference type="Proteomes" id="UP000249402"/>
    </source>
</evidence>
<organism evidence="1 2">
    <name type="scientific">Aspergillus ibericus CBS 121593</name>
    <dbReference type="NCBI Taxonomy" id="1448316"/>
    <lineage>
        <taxon>Eukaryota</taxon>
        <taxon>Fungi</taxon>
        <taxon>Dikarya</taxon>
        <taxon>Ascomycota</taxon>
        <taxon>Pezizomycotina</taxon>
        <taxon>Eurotiomycetes</taxon>
        <taxon>Eurotiomycetidae</taxon>
        <taxon>Eurotiales</taxon>
        <taxon>Aspergillaceae</taxon>
        <taxon>Aspergillus</taxon>
        <taxon>Aspergillus subgen. Circumdati</taxon>
    </lineage>
</organism>
<protein>
    <submittedName>
        <fullName evidence="1">Uncharacterized protein</fullName>
    </submittedName>
</protein>
<dbReference type="VEuPathDB" id="FungiDB:BO80DRAFT_233196"/>
<dbReference type="Proteomes" id="UP000249402">
    <property type="component" value="Unassembled WGS sequence"/>
</dbReference>
<sequence>MRGHQLSWAAWPTASRANSALLGPQPDQRPPPTDRLRFALRVLRTPNRPICHGLTFARQDGSSFFSSFPSFFFFSLFPPSPLFLGCLRGFFPLFAPLLSSLHPPSPPPR</sequence>
<dbReference type="EMBL" id="KZ824424">
    <property type="protein sequence ID" value="RAL04327.1"/>
    <property type="molecule type" value="Genomic_DNA"/>
</dbReference>
<dbReference type="GeneID" id="37219354"/>
<dbReference type="AlphaFoldDB" id="A0A395H8U2"/>
<gene>
    <name evidence="1" type="ORF">BO80DRAFT_233196</name>
</gene>
<evidence type="ECO:0000313" key="1">
    <source>
        <dbReference type="EMBL" id="RAL04327.1"/>
    </source>
</evidence>